<evidence type="ECO:0000256" key="8">
    <source>
        <dbReference type="ARBA" id="ARBA00037993"/>
    </source>
</evidence>
<name>A0A1V0N538_9ARCH</name>
<dbReference type="UniPathway" id="UPA00391"/>
<feature type="binding site" evidence="11">
    <location>
        <begin position="10"/>
        <end position="20"/>
    </location>
    <ligand>
        <name>ATP</name>
        <dbReference type="ChEBI" id="CHEBI:30616"/>
    </ligand>
</feature>
<comment type="function">
    <text evidence="7 11">Catalyzes the ATP-dependent conversion of 7-carboxy-7-deazaguanine (CDG) to 7-cyano-7-deazaguanine (preQ(0)).</text>
</comment>
<keyword evidence="3 11" id="KW-0479">Metal-binding</keyword>
<dbReference type="CDD" id="cd01995">
    <property type="entry name" value="QueC-like"/>
    <property type="match status" value="1"/>
</dbReference>
<evidence type="ECO:0000256" key="10">
    <source>
        <dbReference type="ARBA" id="ARBA00047890"/>
    </source>
</evidence>
<comment type="catalytic activity">
    <reaction evidence="10 11">
        <text>7-carboxy-7-carbaguanine + NH4(+) + 2 ATP = 7-cyano-7-carbaguanine + 2 AMP + 2 diphosphate + 2 H(+)</text>
        <dbReference type="Rhea" id="RHEA:27982"/>
        <dbReference type="ChEBI" id="CHEBI:15378"/>
        <dbReference type="ChEBI" id="CHEBI:28938"/>
        <dbReference type="ChEBI" id="CHEBI:30616"/>
        <dbReference type="ChEBI" id="CHEBI:33019"/>
        <dbReference type="ChEBI" id="CHEBI:45075"/>
        <dbReference type="ChEBI" id="CHEBI:61036"/>
        <dbReference type="ChEBI" id="CHEBI:456215"/>
        <dbReference type="EC" id="6.3.4.20"/>
    </reaction>
</comment>
<dbReference type="HAMAP" id="MF_01633">
    <property type="entry name" value="QueC"/>
    <property type="match status" value="1"/>
</dbReference>
<keyword evidence="5 11" id="KW-0862">Zinc</keyword>
<keyword evidence="2 11" id="KW-0436">Ligase</keyword>
<organism evidence="12 13">
    <name type="scientific">Ferroplasma acidiphilum</name>
    <dbReference type="NCBI Taxonomy" id="74969"/>
    <lineage>
        <taxon>Archaea</taxon>
        <taxon>Methanobacteriati</taxon>
        <taxon>Thermoplasmatota</taxon>
        <taxon>Thermoplasmata</taxon>
        <taxon>Thermoplasmatales</taxon>
        <taxon>Ferroplasmaceae</taxon>
        <taxon>Ferroplasma</taxon>
    </lineage>
</organism>
<dbReference type="GO" id="GO:0016879">
    <property type="term" value="F:ligase activity, forming carbon-nitrogen bonds"/>
    <property type="evidence" value="ECO:0007669"/>
    <property type="project" value="UniProtKB-UniRule"/>
</dbReference>
<accession>A0A1V0N538</accession>
<evidence type="ECO:0000256" key="7">
    <source>
        <dbReference type="ARBA" id="ARBA00037768"/>
    </source>
</evidence>
<keyword evidence="13" id="KW-1185">Reference proteome</keyword>
<feature type="binding site" evidence="11">
    <location>
        <position position="198"/>
    </location>
    <ligand>
        <name>Zn(2+)</name>
        <dbReference type="ChEBI" id="CHEBI:29105"/>
    </ligand>
</feature>
<dbReference type="AlphaFoldDB" id="A0A1V0N538"/>
<dbReference type="RefSeq" id="WP_081142830.1">
    <property type="nucleotide sequence ID" value="NZ_CP015363.1"/>
</dbReference>
<evidence type="ECO:0000256" key="1">
    <source>
        <dbReference type="ARBA" id="ARBA00005061"/>
    </source>
</evidence>
<dbReference type="STRING" id="74969.FAD_1346"/>
<dbReference type="InterPro" id="IPR018317">
    <property type="entry name" value="QueC"/>
</dbReference>
<dbReference type="GeneID" id="84217958"/>
<dbReference type="PANTHER" id="PTHR42914:SF1">
    <property type="entry name" value="7-CYANO-7-DEAZAGUANINE SYNTHASE"/>
    <property type="match status" value="1"/>
</dbReference>
<evidence type="ECO:0000256" key="5">
    <source>
        <dbReference type="ARBA" id="ARBA00022833"/>
    </source>
</evidence>
<dbReference type="EMBL" id="CP015363">
    <property type="protein sequence ID" value="ARD85209.1"/>
    <property type="molecule type" value="Genomic_DNA"/>
</dbReference>
<evidence type="ECO:0000256" key="9">
    <source>
        <dbReference type="ARBA" id="ARBA00039149"/>
    </source>
</evidence>
<evidence type="ECO:0000256" key="2">
    <source>
        <dbReference type="ARBA" id="ARBA00022598"/>
    </source>
</evidence>
<proteinExistence type="inferred from homology"/>
<feature type="binding site" evidence="11">
    <location>
        <position position="190"/>
    </location>
    <ligand>
        <name>Zn(2+)</name>
        <dbReference type="ChEBI" id="CHEBI:29105"/>
    </ligand>
</feature>
<evidence type="ECO:0000313" key="12">
    <source>
        <dbReference type="EMBL" id="ARD85209.1"/>
    </source>
</evidence>
<dbReference type="PIRSF" id="PIRSF006293">
    <property type="entry name" value="ExsB"/>
    <property type="match status" value="1"/>
</dbReference>
<gene>
    <name evidence="11" type="primary">queC</name>
    <name evidence="12" type="ORF">FAD_1346</name>
</gene>
<comment type="pathway">
    <text evidence="1 11">Purine metabolism; 7-cyano-7-deazaguanine biosynthesis.</text>
</comment>
<dbReference type="InterPro" id="IPR014729">
    <property type="entry name" value="Rossmann-like_a/b/a_fold"/>
</dbReference>
<dbReference type="SUPFAM" id="SSF52402">
    <property type="entry name" value="Adenine nucleotide alpha hydrolases-like"/>
    <property type="match status" value="1"/>
</dbReference>
<comment type="similarity">
    <text evidence="8 11">Belongs to the QueC family.</text>
</comment>
<dbReference type="GO" id="GO:0005524">
    <property type="term" value="F:ATP binding"/>
    <property type="evidence" value="ECO:0007669"/>
    <property type="project" value="UniProtKB-UniRule"/>
</dbReference>
<sequence>MANDKAVILISGGLDSPTVLAYALDKGYEVYPVSFDYGQRHIRELQSSEDICNYYGVKLKKIKIDMTQIGGSALTDKIDVPERGLENIEKEIPVTYVPARNTIFISLAAAYGETIKANSIFIGANAIDYSGYPDCRPEFFNAMEKTLNLGTELGITEGFRIMVPLQYLTKSDIVKLGRKLGVPYRLTWSCYNGREKACGKCDSCLLRLKGFMEAHDFDDIEYEAYPEFYSEYLKSNGKI</sequence>
<evidence type="ECO:0000256" key="3">
    <source>
        <dbReference type="ARBA" id="ARBA00022723"/>
    </source>
</evidence>
<dbReference type="OrthoDB" id="6532at2157"/>
<dbReference type="NCBIfam" id="TIGR00364">
    <property type="entry name" value="7-cyano-7-deazaguanine synthase QueC"/>
    <property type="match status" value="1"/>
</dbReference>
<dbReference type="Proteomes" id="UP000192050">
    <property type="component" value="Chromosome"/>
</dbReference>
<protein>
    <recommendedName>
        <fullName evidence="9 11">7-cyano-7-deazaguanine synthase</fullName>
        <ecNumber evidence="9 11">6.3.4.20</ecNumber>
    </recommendedName>
    <alternativeName>
        <fullName evidence="11">7-cyano-7-carbaguanine synthase</fullName>
    </alternativeName>
    <alternativeName>
        <fullName evidence="11">Archaeosine biosynthesis protein QueC</fullName>
    </alternativeName>
    <alternativeName>
        <fullName evidence="11">PreQ(0) synthase</fullName>
    </alternativeName>
</protein>
<reference evidence="12 13" key="1">
    <citation type="submission" date="2011-10" db="EMBL/GenBank/DDBJ databases">
        <title>Metabolic and evolutionary patterns in the extreme acidophile Ferroplasma acidiphilum.</title>
        <authorList>
            <person name="Golyshina O.V."/>
            <person name="Kozyavkin S.A."/>
            <person name="Tatusov R.L."/>
            <person name="Slesarev A.I."/>
            <person name="Golyshin P.N."/>
        </authorList>
    </citation>
    <scope>NUCLEOTIDE SEQUENCE [LARGE SCALE GENOMIC DNA]</scope>
    <source>
        <strain evidence="13">Y</strain>
    </source>
</reference>
<dbReference type="GO" id="GO:0008270">
    <property type="term" value="F:zinc ion binding"/>
    <property type="evidence" value="ECO:0007669"/>
    <property type="project" value="UniProtKB-UniRule"/>
</dbReference>
<dbReference type="Pfam" id="PF06508">
    <property type="entry name" value="QueC"/>
    <property type="match status" value="1"/>
</dbReference>
<evidence type="ECO:0000256" key="4">
    <source>
        <dbReference type="ARBA" id="ARBA00022741"/>
    </source>
</evidence>
<comment type="cofactor">
    <cofactor evidence="11">
        <name>Zn(2+)</name>
        <dbReference type="ChEBI" id="CHEBI:29105"/>
    </cofactor>
    <text evidence="11">Binds 1 zinc ion per subunit.</text>
</comment>
<feature type="binding site" evidence="11">
    <location>
        <position position="201"/>
    </location>
    <ligand>
        <name>Zn(2+)</name>
        <dbReference type="ChEBI" id="CHEBI:29105"/>
    </ligand>
</feature>
<evidence type="ECO:0000256" key="6">
    <source>
        <dbReference type="ARBA" id="ARBA00022840"/>
    </source>
</evidence>
<keyword evidence="4 11" id="KW-0547">Nucleotide-binding</keyword>
<dbReference type="EC" id="6.3.4.20" evidence="9 11"/>
<dbReference type="KEGG" id="fai:FAD_1346"/>
<dbReference type="PANTHER" id="PTHR42914">
    <property type="entry name" value="7-CYANO-7-DEAZAGUANINE SYNTHASE"/>
    <property type="match status" value="1"/>
</dbReference>
<feature type="binding site" evidence="11">
    <location>
        <position position="204"/>
    </location>
    <ligand>
        <name>Zn(2+)</name>
        <dbReference type="ChEBI" id="CHEBI:29105"/>
    </ligand>
</feature>
<evidence type="ECO:0000313" key="13">
    <source>
        <dbReference type="Proteomes" id="UP000192050"/>
    </source>
</evidence>
<evidence type="ECO:0000256" key="11">
    <source>
        <dbReference type="HAMAP-Rule" id="MF_01633"/>
    </source>
</evidence>
<keyword evidence="6 11" id="KW-0067">ATP-binding</keyword>
<dbReference type="Gene3D" id="3.40.50.620">
    <property type="entry name" value="HUPs"/>
    <property type="match status" value="1"/>
</dbReference>